<dbReference type="GO" id="GO:0051666">
    <property type="term" value="P:actin cortical patch localization"/>
    <property type="evidence" value="ECO:0007669"/>
    <property type="project" value="InterPro"/>
</dbReference>
<gene>
    <name evidence="6" type="ORF">INT47_011756</name>
</gene>
<evidence type="ECO:0000313" key="7">
    <source>
        <dbReference type="Proteomes" id="UP000603453"/>
    </source>
</evidence>
<accession>A0A8H7QK57</accession>
<evidence type="ECO:0000313" key="6">
    <source>
        <dbReference type="EMBL" id="KAG2194088.1"/>
    </source>
</evidence>
<dbReference type="Pfam" id="PF03114">
    <property type="entry name" value="BAR"/>
    <property type="match status" value="1"/>
</dbReference>
<dbReference type="Gene3D" id="1.20.1270.60">
    <property type="entry name" value="Arfaptin homology (AH) domain/BAR domain"/>
    <property type="match status" value="1"/>
</dbReference>
<dbReference type="AlphaFoldDB" id="A0A8H7QK57"/>
<organism evidence="6 7">
    <name type="scientific">Mucor saturninus</name>
    <dbReference type="NCBI Taxonomy" id="64648"/>
    <lineage>
        <taxon>Eukaryota</taxon>
        <taxon>Fungi</taxon>
        <taxon>Fungi incertae sedis</taxon>
        <taxon>Mucoromycota</taxon>
        <taxon>Mucoromycotina</taxon>
        <taxon>Mucoromycetes</taxon>
        <taxon>Mucorales</taxon>
        <taxon>Mucorineae</taxon>
        <taxon>Mucoraceae</taxon>
        <taxon>Mucor</taxon>
    </lineage>
</organism>
<keyword evidence="7" id="KW-1185">Reference proteome</keyword>
<dbReference type="Proteomes" id="UP000603453">
    <property type="component" value="Unassembled WGS sequence"/>
</dbReference>
<dbReference type="GO" id="GO:0097320">
    <property type="term" value="P:plasma membrane tubulation"/>
    <property type="evidence" value="ECO:0007669"/>
    <property type="project" value="TreeGrafter"/>
</dbReference>
<dbReference type="GO" id="GO:0043332">
    <property type="term" value="C:mating projection tip"/>
    <property type="evidence" value="ECO:0007669"/>
    <property type="project" value="TreeGrafter"/>
</dbReference>
<dbReference type="PROSITE" id="PS51021">
    <property type="entry name" value="BAR"/>
    <property type="match status" value="1"/>
</dbReference>
<feature type="domain" description="BAR" evidence="5">
    <location>
        <begin position="11"/>
        <end position="255"/>
    </location>
</feature>
<dbReference type="GO" id="GO:1990528">
    <property type="term" value="C:Rvs161p-Rvs167p complex"/>
    <property type="evidence" value="ECO:0007669"/>
    <property type="project" value="TreeGrafter"/>
</dbReference>
<dbReference type="Gene3D" id="2.30.30.40">
    <property type="entry name" value="SH3 Domains"/>
    <property type="match status" value="1"/>
</dbReference>
<protein>
    <recommendedName>
        <fullName evidence="8">BAR-domain-containing protein</fullName>
    </recommendedName>
</protein>
<dbReference type="InterPro" id="IPR036028">
    <property type="entry name" value="SH3-like_dom_sf"/>
</dbReference>
<dbReference type="InterPro" id="IPR001452">
    <property type="entry name" value="SH3_domain"/>
</dbReference>
<feature type="region of interest" description="Disordered" evidence="3">
    <location>
        <begin position="318"/>
        <end position="424"/>
    </location>
</feature>
<dbReference type="OrthoDB" id="443981at2759"/>
<evidence type="ECO:0000259" key="4">
    <source>
        <dbReference type="PROSITE" id="PS50002"/>
    </source>
</evidence>
<evidence type="ECO:0000256" key="2">
    <source>
        <dbReference type="PROSITE-ProRule" id="PRU00192"/>
    </source>
</evidence>
<dbReference type="GO" id="GO:0008289">
    <property type="term" value="F:lipid binding"/>
    <property type="evidence" value="ECO:0007669"/>
    <property type="project" value="TreeGrafter"/>
</dbReference>
<dbReference type="InterPro" id="IPR046982">
    <property type="entry name" value="BIN3/RVS161-like"/>
</dbReference>
<dbReference type="PANTHER" id="PTHR47174:SF1">
    <property type="entry name" value="REDUCED VIABILITY UPON STARVATION PROTEIN 167"/>
    <property type="match status" value="1"/>
</dbReference>
<dbReference type="SUPFAM" id="SSF103657">
    <property type="entry name" value="BAR/IMD domain-like"/>
    <property type="match status" value="1"/>
</dbReference>
<feature type="compositionally biased region" description="Polar residues" evidence="3">
    <location>
        <begin position="399"/>
        <end position="416"/>
    </location>
</feature>
<feature type="non-terminal residue" evidence="6">
    <location>
        <position position="1"/>
    </location>
</feature>
<evidence type="ECO:0000256" key="3">
    <source>
        <dbReference type="SAM" id="MobiDB-lite"/>
    </source>
</evidence>
<name>A0A8H7QK57_9FUNG</name>
<dbReference type="GO" id="GO:0031097">
    <property type="term" value="C:medial cortex"/>
    <property type="evidence" value="ECO:0007669"/>
    <property type="project" value="TreeGrafter"/>
</dbReference>
<evidence type="ECO:0000259" key="5">
    <source>
        <dbReference type="PROSITE" id="PS51021"/>
    </source>
</evidence>
<dbReference type="GO" id="GO:0006897">
    <property type="term" value="P:endocytosis"/>
    <property type="evidence" value="ECO:0007669"/>
    <property type="project" value="InterPro"/>
</dbReference>
<evidence type="ECO:0008006" key="8">
    <source>
        <dbReference type="Google" id="ProtNLM"/>
    </source>
</evidence>
<comment type="caution">
    <text evidence="6">The sequence shown here is derived from an EMBL/GenBank/DDBJ whole genome shotgun (WGS) entry which is preliminary data.</text>
</comment>
<dbReference type="InterPro" id="IPR004148">
    <property type="entry name" value="BAR_dom"/>
</dbReference>
<dbReference type="SUPFAM" id="SSF50044">
    <property type="entry name" value="SH3-domain"/>
    <property type="match status" value="1"/>
</dbReference>
<dbReference type="PROSITE" id="PS50002">
    <property type="entry name" value="SH3"/>
    <property type="match status" value="1"/>
</dbReference>
<sequence>GFQKVVSRLPHQIMSKKEDVTRDAEFIQLEARFNESAKIAELLKAEGQTFRDRVSALLTHQFEMASHISTIYNPQIGVEMEEGGVQRRVQSTPAAATEAANDAEAAMMYCRDEILPQLDSIDHYVIRPALEFQEIVKVISKTIVKRNHKLIDYDRHRVSLNKLTAKAERTLSEEKSIFKVQSQLETATQDYDYLNNALKAQLPAFFRLQYEFIQPIFEHMFHLQCKIFGMIYARCYELLTANEAHFVTHAMSVDEGFRWRIAQFNAQAEIENMDLLKSGGKAWLSVSGGANSSKLTLQERAAIKNESPAPMAIAQQPYQTYQPQQQQQPQHQLYPSGQDEKRSYGQTPSYGRAPSYGQSPHTHDEPSAPSFGKAPAPHYEPTPAPAYSQAPPYEHNQHHSYGSQNSAGSGMVSSRTAAPPPPPPSRINYVLALYDYDAQAQGDLSFRKDDKIELIKRTSDANDWWTGKLRNNIGVFPGNYVSEL</sequence>
<dbReference type="EMBL" id="JAEPRD010000206">
    <property type="protein sequence ID" value="KAG2194088.1"/>
    <property type="molecule type" value="Genomic_DNA"/>
</dbReference>
<dbReference type="Pfam" id="PF00018">
    <property type="entry name" value="SH3_1"/>
    <property type="match status" value="1"/>
</dbReference>
<dbReference type="SMART" id="SM00721">
    <property type="entry name" value="BAR"/>
    <property type="match status" value="1"/>
</dbReference>
<reference evidence="6" key="1">
    <citation type="submission" date="2020-12" db="EMBL/GenBank/DDBJ databases">
        <title>Metabolic potential, ecology and presence of endohyphal bacteria is reflected in genomic diversity of Mucoromycotina.</title>
        <authorList>
            <person name="Muszewska A."/>
            <person name="Okrasinska A."/>
            <person name="Steczkiewicz K."/>
            <person name="Drgas O."/>
            <person name="Orlowska M."/>
            <person name="Perlinska-Lenart U."/>
            <person name="Aleksandrzak-Piekarczyk T."/>
            <person name="Szatraj K."/>
            <person name="Zielenkiewicz U."/>
            <person name="Pilsyk S."/>
            <person name="Malc E."/>
            <person name="Mieczkowski P."/>
            <person name="Kruszewska J.S."/>
            <person name="Biernat P."/>
            <person name="Pawlowska J."/>
        </authorList>
    </citation>
    <scope>NUCLEOTIDE SEQUENCE</scope>
    <source>
        <strain evidence="6">WA0000017839</strain>
    </source>
</reference>
<dbReference type="SMART" id="SM00326">
    <property type="entry name" value="SH3"/>
    <property type="match status" value="1"/>
</dbReference>
<feature type="compositionally biased region" description="Low complexity" evidence="3">
    <location>
        <begin position="318"/>
        <end position="335"/>
    </location>
</feature>
<dbReference type="InterPro" id="IPR027267">
    <property type="entry name" value="AH/BAR_dom_sf"/>
</dbReference>
<dbReference type="PANTHER" id="PTHR47174">
    <property type="entry name" value="BRIDGING INTEGRATOR 3"/>
    <property type="match status" value="1"/>
</dbReference>
<dbReference type="FunFam" id="2.30.30.40:FF:000100">
    <property type="entry name" value="SH3 domain-containing YSC84-like protein 1"/>
    <property type="match status" value="1"/>
</dbReference>
<dbReference type="GO" id="GO:0015629">
    <property type="term" value="C:actin cytoskeleton"/>
    <property type="evidence" value="ECO:0007669"/>
    <property type="project" value="TreeGrafter"/>
</dbReference>
<keyword evidence="1 2" id="KW-0728">SH3 domain</keyword>
<dbReference type="PRINTS" id="PR00452">
    <property type="entry name" value="SH3DOMAIN"/>
</dbReference>
<feature type="domain" description="SH3" evidence="4">
    <location>
        <begin position="425"/>
        <end position="484"/>
    </location>
</feature>
<evidence type="ECO:0000256" key="1">
    <source>
        <dbReference type="ARBA" id="ARBA00022443"/>
    </source>
</evidence>
<proteinExistence type="predicted"/>